<proteinExistence type="predicted"/>
<reference evidence="1 2" key="2">
    <citation type="submission" date="2018-11" db="EMBL/GenBank/DDBJ databases">
        <authorList>
            <consortium name="Pathogen Informatics"/>
        </authorList>
    </citation>
    <scope>NUCLEOTIDE SEQUENCE [LARGE SCALE GENOMIC DNA]</scope>
</reference>
<evidence type="ECO:0000313" key="3">
    <source>
        <dbReference type="WBParaSite" id="OFLC_0001365001-mRNA-1"/>
    </source>
</evidence>
<dbReference type="WBParaSite" id="OFLC_0001365001-mRNA-1">
    <property type="protein sequence ID" value="OFLC_0001365001-mRNA-1"/>
    <property type="gene ID" value="OFLC_0001365001"/>
</dbReference>
<dbReference type="AlphaFoldDB" id="A0A183I1N7"/>
<dbReference type="STRING" id="387005.A0A183I1N7"/>
<accession>A0A183I1N7</accession>
<evidence type="ECO:0000313" key="1">
    <source>
        <dbReference type="EMBL" id="VDP14299.1"/>
    </source>
</evidence>
<dbReference type="EMBL" id="UZAJ01040315">
    <property type="protein sequence ID" value="VDP14299.1"/>
    <property type="molecule type" value="Genomic_DNA"/>
</dbReference>
<sequence length="108" mass="12520">MICLVPFGQKIEVDVYKTRQIGVKTRTYVNVGNIMCYFVYKKRKMYRNETLQLEGDSIWGSITLLLSSLTGRPCTGPERAQFYEDILLKSLEKQEKAMLSLLKFSEIL</sequence>
<protein>
    <submittedName>
        <fullName evidence="3">PRELI/MSF1 domain-containing protein</fullName>
    </submittedName>
</protein>
<keyword evidence="2" id="KW-1185">Reference proteome</keyword>
<reference evidence="3" key="1">
    <citation type="submission" date="2016-06" db="UniProtKB">
        <authorList>
            <consortium name="WormBaseParasite"/>
        </authorList>
    </citation>
    <scope>IDENTIFICATION</scope>
</reference>
<dbReference type="Proteomes" id="UP000267606">
    <property type="component" value="Unassembled WGS sequence"/>
</dbReference>
<organism evidence="3">
    <name type="scientific">Onchocerca flexuosa</name>
    <dbReference type="NCBI Taxonomy" id="387005"/>
    <lineage>
        <taxon>Eukaryota</taxon>
        <taxon>Metazoa</taxon>
        <taxon>Ecdysozoa</taxon>
        <taxon>Nematoda</taxon>
        <taxon>Chromadorea</taxon>
        <taxon>Rhabditida</taxon>
        <taxon>Spirurina</taxon>
        <taxon>Spiruromorpha</taxon>
        <taxon>Filarioidea</taxon>
        <taxon>Onchocercidae</taxon>
        <taxon>Onchocerca</taxon>
    </lineage>
</organism>
<evidence type="ECO:0000313" key="2">
    <source>
        <dbReference type="Proteomes" id="UP000267606"/>
    </source>
</evidence>
<name>A0A183I1N7_9BILA</name>
<gene>
    <name evidence="1" type="ORF">OFLC_LOCUS13649</name>
</gene>